<feature type="active site" description="Proton donor/acceptor" evidence="2">
    <location>
        <position position="369"/>
    </location>
</feature>
<dbReference type="Pfam" id="PF00246">
    <property type="entry name" value="Peptidase_M14"/>
    <property type="match status" value="1"/>
</dbReference>
<keyword evidence="4" id="KW-0378">Hydrolase</keyword>
<keyword evidence="5" id="KW-1185">Reference proteome</keyword>
<dbReference type="Proteomes" id="UP000620025">
    <property type="component" value="Unassembled WGS sequence"/>
</dbReference>
<dbReference type="InterPro" id="IPR000834">
    <property type="entry name" value="Peptidase_M14"/>
</dbReference>
<reference evidence="4 5" key="1">
    <citation type="journal article" date="2020" name="FEMS Microbiol. Ecol.">
        <title>Temporal dynamics of bacterial communities during seed development and maturation.</title>
        <authorList>
            <person name="Chesneau G."/>
            <person name="Torres-Cortes G."/>
            <person name="Briand M."/>
            <person name="Darrasse A."/>
            <person name="Preveaux A."/>
            <person name="Marais C."/>
            <person name="Jacques M.A."/>
            <person name="Shade A."/>
            <person name="Barret M."/>
        </authorList>
    </citation>
    <scope>NUCLEOTIDE SEQUENCE [LARGE SCALE GENOMIC DNA]</scope>
    <source>
        <strain evidence="4 5">CFBP13599</strain>
    </source>
</reference>
<evidence type="ECO:0000256" key="1">
    <source>
        <dbReference type="ARBA" id="ARBA00001947"/>
    </source>
</evidence>
<dbReference type="GO" id="GO:0004180">
    <property type="term" value="F:carboxypeptidase activity"/>
    <property type="evidence" value="ECO:0007669"/>
    <property type="project" value="UniProtKB-KW"/>
</dbReference>
<evidence type="ECO:0000256" key="2">
    <source>
        <dbReference type="PROSITE-ProRule" id="PRU01379"/>
    </source>
</evidence>
<gene>
    <name evidence="4" type="ORF">IFT38_12340</name>
</gene>
<accession>A0ABR9BZ03</accession>
<dbReference type="PANTHER" id="PTHR12756:SF11">
    <property type="entry name" value="CYTOSOLIC CARBOXYPEPTIDASE 1"/>
    <property type="match status" value="1"/>
</dbReference>
<protein>
    <submittedName>
        <fullName evidence="4">Carboxypeptidase family protein</fullName>
    </submittedName>
</protein>
<feature type="domain" description="Peptidase M14" evidence="3">
    <location>
        <begin position="145"/>
        <end position="405"/>
    </location>
</feature>
<dbReference type="SUPFAM" id="SSF53187">
    <property type="entry name" value="Zn-dependent exopeptidases"/>
    <property type="match status" value="1"/>
</dbReference>
<keyword evidence="4" id="KW-0121">Carboxypeptidase</keyword>
<dbReference type="EMBL" id="JACYWZ010000004">
    <property type="protein sequence ID" value="MBD8770326.1"/>
    <property type="molecule type" value="Genomic_DNA"/>
</dbReference>
<dbReference type="InterPro" id="IPR040626">
    <property type="entry name" value="Pepdidase_M14_N"/>
</dbReference>
<comment type="similarity">
    <text evidence="2">Belongs to the peptidase M14 family.</text>
</comment>
<dbReference type="InterPro" id="IPR050821">
    <property type="entry name" value="Cytosolic_carboxypeptidase"/>
</dbReference>
<dbReference type="CDD" id="cd06234">
    <property type="entry name" value="M14_PaCCP-like"/>
    <property type="match status" value="1"/>
</dbReference>
<evidence type="ECO:0000313" key="4">
    <source>
        <dbReference type="EMBL" id="MBD8770326.1"/>
    </source>
</evidence>
<evidence type="ECO:0000313" key="5">
    <source>
        <dbReference type="Proteomes" id="UP000620025"/>
    </source>
</evidence>
<keyword evidence="4" id="KW-0645">Protease</keyword>
<sequence>MKEVRALVAGWPTARCTVAVQELRYRNTTVTRPSPQISADFDSGNIEVIDARDPLDVHLAIRPDRQSAHFQWFHFKATALQVGQRYEFRLQNAAQSSYGHAWHGYHAVASSDQKHWFRVPSTFDGQALRFGLEAQNSDMWFAYFEPYSRERHDALIDRAVMEAGLQLLAVGQSCEGREIPLLRKGDGAPGKRRLWLIAQQHPGEHMAQWFMEGVIDRLQANDAEVQALLEKADVYLVPNMNPDGAVHGHLRTNARGRDLNRAWQDSSAEYTPEVFFVQQQMDKHGVDLFIDAHGDEEIPYVFTAACEGNPGYTPRIAQLEQTFRDLLCARTPDFQAVHGYTRDKPGEANMTLACNSVGERFDCLSLTLEMPFKDHDDAPDSHTGWNGQRSARLGGDVLSVLAQMVSGLR</sequence>
<dbReference type="Gene3D" id="3.40.630.10">
    <property type="entry name" value="Zn peptidases"/>
    <property type="match status" value="1"/>
</dbReference>
<proteinExistence type="inferred from homology"/>
<dbReference type="PROSITE" id="PS52035">
    <property type="entry name" value="PEPTIDASE_M14"/>
    <property type="match status" value="1"/>
</dbReference>
<dbReference type="PANTHER" id="PTHR12756">
    <property type="entry name" value="CYTOSOLIC CARBOXYPEPTIDASE"/>
    <property type="match status" value="1"/>
</dbReference>
<name>A0ABR9BZ03_9PSED</name>
<evidence type="ECO:0000259" key="3">
    <source>
        <dbReference type="PROSITE" id="PS52035"/>
    </source>
</evidence>
<dbReference type="SMART" id="SM00631">
    <property type="entry name" value="Zn_pept"/>
    <property type="match status" value="1"/>
</dbReference>
<dbReference type="Pfam" id="PF18027">
    <property type="entry name" value="Pepdidase_M14_N"/>
    <property type="match status" value="1"/>
</dbReference>
<dbReference type="Gene3D" id="2.60.40.3120">
    <property type="match status" value="1"/>
</dbReference>
<organism evidence="4 5">
    <name type="scientific">Pseudomonas coleopterorum</name>
    <dbReference type="NCBI Taxonomy" id="1605838"/>
    <lineage>
        <taxon>Bacteria</taxon>
        <taxon>Pseudomonadati</taxon>
        <taxon>Pseudomonadota</taxon>
        <taxon>Gammaproteobacteria</taxon>
        <taxon>Pseudomonadales</taxon>
        <taxon>Pseudomonadaceae</taxon>
        <taxon>Pseudomonas</taxon>
    </lineage>
</organism>
<comment type="caution">
    <text evidence="4">The sequence shown here is derived from an EMBL/GenBank/DDBJ whole genome shotgun (WGS) entry which is preliminary data.</text>
</comment>
<comment type="cofactor">
    <cofactor evidence="1">
        <name>Zn(2+)</name>
        <dbReference type="ChEBI" id="CHEBI:29105"/>
    </cofactor>
</comment>